<evidence type="ECO:0000313" key="8">
    <source>
        <dbReference type="Proteomes" id="UP000015102"/>
    </source>
</evidence>
<dbReference type="SUPFAM" id="SSF103473">
    <property type="entry name" value="MFS general substrate transporter"/>
    <property type="match status" value="1"/>
</dbReference>
<dbReference type="Proteomes" id="UP000015102">
    <property type="component" value="Unassembled WGS sequence"/>
</dbReference>
<sequence length="191" mass="20889">MADRIDKVPVLGIRHLQTALLFIAVFFANFTERNVPIALVAMTVENTSSNSDVETFDWSPRSKQLIISSFYWGYVVTLIPGGLLSKKFGSKLMLFISILTSTILSLITPIIISNAGWKGFCCIRVFQGLMQGMVIPIVMEHVTKWSPQSELTLHTSLSLSGVDCGTIAAMGLGVLLVGPIMDGQQSHTLQE</sequence>
<dbReference type="GO" id="GO:0016020">
    <property type="term" value="C:membrane"/>
    <property type="evidence" value="ECO:0007669"/>
    <property type="project" value="UniProtKB-SubCell"/>
</dbReference>
<evidence type="ECO:0000256" key="4">
    <source>
        <dbReference type="ARBA" id="ARBA00023136"/>
    </source>
</evidence>
<dbReference type="InterPro" id="IPR036259">
    <property type="entry name" value="MFS_trans_sf"/>
</dbReference>
<proteinExistence type="predicted"/>
<feature type="transmembrane region" description="Helical" evidence="5">
    <location>
        <begin position="12"/>
        <end position="30"/>
    </location>
</feature>
<accession>T1GE45</accession>
<dbReference type="PANTHER" id="PTHR11662:SF280">
    <property type="entry name" value="FI21844P1-RELATED"/>
    <property type="match status" value="1"/>
</dbReference>
<reference evidence="8" key="1">
    <citation type="submission" date="2013-02" db="EMBL/GenBank/DDBJ databases">
        <authorList>
            <person name="Hughes D."/>
        </authorList>
    </citation>
    <scope>NUCLEOTIDE SEQUENCE</scope>
    <source>
        <strain>Durham</strain>
        <strain evidence="8">NC isolate 2 -- Noor lab</strain>
    </source>
</reference>
<dbReference type="InterPro" id="IPR011701">
    <property type="entry name" value="MFS"/>
</dbReference>
<dbReference type="STRING" id="36166.T1GE45"/>
<feature type="transmembrane region" description="Helical" evidence="5">
    <location>
        <begin position="65"/>
        <end position="85"/>
    </location>
</feature>
<organism evidence="7 8">
    <name type="scientific">Megaselia scalaris</name>
    <name type="common">Humpbacked fly</name>
    <name type="synonym">Phora scalaris</name>
    <dbReference type="NCBI Taxonomy" id="36166"/>
    <lineage>
        <taxon>Eukaryota</taxon>
        <taxon>Metazoa</taxon>
        <taxon>Ecdysozoa</taxon>
        <taxon>Arthropoda</taxon>
        <taxon>Hexapoda</taxon>
        <taxon>Insecta</taxon>
        <taxon>Pterygota</taxon>
        <taxon>Neoptera</taxon>
        <taxon>Endopterygota</taxon>
        <taxon>Diptera</taxon>
        <taxon>Brachycera</taxon>
        <taxon>Muscomorpha</taxon>
        <taxon>Platypezoidea</taxon>
        <taxon>Phoridae</taxon>
        <taxon>Megaseliini</taxon>
        <taxon>Megaselia</taxon>
    </lineage>
</organism>
<dbReference type="GO" id="GO:0022857">
    <property type="term" value="F:transmembrane transporter activity"/>
    <property type="evidence" value="ECO:0007669"/>
    <property type="project" value="InterPro"/>
</dbReference>
<dbReference type="PANTHER" id="PTHR11662">
    <property type="entry name" value="SOLUTE CARRIER FAMILY 17"/>
    <property type="match status" value="1"/>
</dbReference>
<keyword evidence="8" id="KW-1185">Reference proteome</keyword>
<dbReference type="InterPro" id="IPR027378">
    <property type="entry name" value="Nucleotide_channel_N"/>
</dbReference>
<dbReference type="PROSITE" id="PS50850">
    <property type="entry name" value="MFS"/>
    <property type="match status" value="1"/>
</dbReference>
<dbReference type="Gene3D" id="1.20.120.540">
    <property type="entry name" value="Voltage-gated potassium channels"/>
    <property type="match status" value="1"/>
</dbReference>
<feature type="transmembrane region" description="Helical" evidence="5">
    <location>
        <begin position="92"/>
        <end position="112"/>
    </location>
</feature>
<evidence type="ECO:0000313" key="7">
    <source>
        <dbReference type="EnsemblMetazoa" id="MESCA001603-PA"/>
    </source>
</evidence>
<dbReference type="GO" id="GO:0006820">
    <property type="term" value="P:monoatomic anion transport"/>
    <property type="evidence" value="ECO:0007669"/>
    <property type="project" value="TreeGrafter"/>
</dbReference>
<keyword evidence="3 5" id="KW-1133">Transmembrane helix</keyword>
<dbReference type="HOGENOM" id="CLU_1422994_0_0_1"/>
<dbReference type="AlphaFoldDB" id="T1GE45"/>
<name>T1GE45_MEGSC</name>
<evidence type="ECO:0000259" key="6">
    <source>
        <dbReference type="PROSITE" id="PS50850"/>
    </source>
</evidence>
<dbReference type="InterPro" id="IPR020846">
    <property type="entry name" value="MFS_dom"/>
</dbReference>
<dbReference type="FunFam" id="1.20.120.540:FF:000001">
    <property type="entry name" value="Blast:Putative inorganic phosphate cotransporter"/>
    <property type="match status" value="1"/>
</dbReference>
<dbReference type="Pfam" id="PF07690">
    <property type="entry name" value="MFS_1"/>
    <property type="match status" value="1"/>
</dbReference>
<evidence type="ECO:0000256" key="1">
    <source>
        <dbReference type="ARBA" id="ARBA00004141"/>
    </source>
</evidence>
<comment type="subcellular location">
    <subcellularLocation>
        <location evidence="1">Membrane</location>
        <topology evidence="1">Multi-pass membrane protein</topology>
    </subcellularLocation>
</comment>
<protein>
    <recommendedName>
        <fullName evidence="6">Major facilitator superfamily (MFS) profile domain-containing protein</fullName>
    </recommendedName>
</protein>
<keyword evidence="2 5" id="KW-0812">Transmembrane</keyword>
<reference evidence="7" key="2">
    <citation type="submission" date="2015-06" db="UniProtKB">
        <authorList>
            <consortium name="EnsemblMetazoa"/>
        </authorList>
    </citation>
    <scope>IDENTIFICATION</scope>
</reference>
<keyword evidence="4 5" id="KW-0472">Membrane</keyword>
<evidence type="ECO:0000256" key="3">
    <source>
        <dbReference type="ARBA" id="ARBA00022989"/>
    </source>
</evidence>
<dbReference type="EMBL" id="CAQQ02093433">
    <property type="status" value="NOT_ANNOTATED_CDS"/>
    <property type="molecule type" value="Genomic_DNA"/>
</dbReference>
<dbReference type="EnsemblMetazoa" id="MESCA001603-RA">
    <property type="protein sequence ID" value="MESCA001603-PA"/>
    <property type="gene ID" value="MESCA001603"/>
</dbReference>
<feature type="domain" description="Major facilitator superfamily (MFS) profile" evidence="6">
    <location>
        <begin position="17"/>
        <end position="191"/>
    </location>
</feature>
<evidence type="ECO:0000256" key="2">
    <source>
        <dbReference type="ARBA" id="ARBA00022692"/>
    </source>
</evidence>
<dbReference type="InterPro" id="IPR050382">
    <property type="entry name" value="MFS_Na/Anion_cotransporter"/>
</dbReference>
<evidence type="ECO:0000256" key="5">
    <source>
        <dbReference type="SAM" id="Phobius"/>
    </source>
</evidence>